<dbReference type="GO" id="GO:0046872">
    <property type="term" value="F:metal ion binding"/>
    <property type="evidence" value="ECO:0007669"/>
    <property type="project" value="UniProtKB-KW"/>
</dbReference>
<dbReference type="OrthoDB" id="9802365at2"/>
<feature type="domain" description="HhH-GPD" evidence="5">
    <location>
        <begin position="58"/>
        <end position="205"/>
    </location>
</feature>
<dbReference type="CDD" id="cd00056">
    <property type="entry name" value="ENDO3c"/>
    <property type="match status" value="1"/>
</dbReference>
<dbReference type="AlphaFoldDB" id="A0A1M6C777"/>
<sequence length="229" mass="26545">MWDFEGIYIRLYEAYGPQGWWPLLKKDKDGWRCHYVPENSIRELNRQERFEICVGAILTQNTAWSNAERALICLAQADILDPDALADMDVDTIAGHIRSSGYYNQKAKKLKAFAQFYRCDPPPDRKLFLAQWGLGPETVDDMLLYAYNQPVFVIDIYTIRLFSRLGLCDAKITYHDLQRQIMDRLKQDPLLYKEYHALIVRHAKEHCSKKPDCSGCPLESGCMRTGLSD</sequence>
<dbReference type="InterPro" id="IPR011257">
    <property type="entry name" value="DNA_glycosylase"/>
</dbReference>
<gene>
    <name evidence="6" type="ORF">SAMN05444373_100472</name>
</gene>
<dbReference type="EMBL" id="FQZP01000004">
    <property type="protein sequence ID" value="SHI56849.1"/>
    <property type="molecule type" value="Genomic_DNA"/>
</dbReference>
<dbReference type="InterPro" id="IPR023170">
    <property type="entry name" value="HhH_base_excis_C"/>
</dbReference>
<dbReference type="GO" id="GO:0051539">
    <property type="term" value="F:4 iron, 4 sulfur cluster binding"/>
    <property type="evidence" value="ECO:0007669"/>
    <property type="project" value="UniProtKB-KW"/>
</dbReference>
<dbReference type="Pfam" id="PF00730">
    <property type="entry name" value="HhH-GPD"/>
    <property type="match status" value="1"/>
</dbReference>
<evidence type="ECO:0000313" key="6">
    <source>
        <dbReference type="EMBL" id="SHI56849.1"/>
    </source>
</evidence>
<dbReference type="PANTHER" id="PTHR10359">
    <property type="entry name" value="A/G-SPECIFIC ADENINE GLYCOSYLASE/ENDONUCLEASE III"/>
    <property type="match status" value="1"/>
</dbReference>
<dbReference type="RefSeq" id="WP_149677739.1">
    <property type="nucleotide sequence ID" value="NZ_DAONMB010000100.1"/>
</dbReference>
<dbReference type="Proteomes" id="UP000324781">
    <property type="component" value="Unassembled WGS sequence"/>
</dbReference>
<dbReference type="SUPFAM" id="SSF48150">
    <property type="entry name" value="DNA-glycosylase"/>
    <property type="match status" value="1"/>
</dbReference>
<evidence type="ECO:0000256" key="2">
    <source>
        <dbReference type="ARBA" id="ARBA00022723"/>
    </source>
</evidence>
<dbReference type="Gene3D" id="1.10.340.30">
    <property type="entry name" value="Hypothetical protein, domain 2"/>
    <property type="match status" value="1"/>
</dbReference>
<proteinExistence type="predicted"/>
<dbReference type="Gene3D" id="1.10.1670.10">
    <property type="entry name" value="Helix-hairpin-Helix base-excision DNA repair enzymes (C-terminal)"/>
    <property type="match status" value="1"/>
</dbReference>
<accession>A0A1M6C777</accession>
<dbReference type="GO" id="GO:0003824">
    <property type="term" value="F:catalytic activity"/>
    <property type="evidence" value="ECO:0007669"/>
    <property type="project" value="InterPro"/>
</dbReference>
<evidence type="ECO:0000256" key="3">
    <source>
        <dbReference type="ARBA" id="ARBA00023004"/>
    </source>
</evidence>
<reference evidence="6 7" key="1">
    <citation type="submission" date="2016-11" db="EMBL/GenBank/DDBJ databases">
        <authorList>
            <person name="Varghese N."/>
            <person name="Submissions S."/>
        </authorList>
    </citation>
    <scope>NUCLEOTIDE SEQUENCE [LARGE SCALE GENOMIC DNA]</scope>
    <source>
        <strain evidence="6 7">DSM 19027</strain>
    </source>
</reference>
<keyword evidence="3" id="KW-0408">Iron</keyword>
<evidence type="ECO:0000259" key="5">
    <source>
        <dbReference type="SMART" id="SM00478"/>
    </source>
</evidence>
<organism evidence="6 7">
    <name type="scientific">Thermoclostridium caenicola</name>
    <dbReference type="NCBI Taxonomy" id="659425"/>
    <lineage>
        <taxon>Bacteria</taxon>
        <taxon>Bacillati</taxon>
        <taxon>Bacillota</taxon>
        <taxon>Clostridia</taxon>
        <taxon>Eubacteriales</taxon>
        <taxon>Oscillospiraceae</taxon>
        <taxon>Thermoclostridium</taxon>
    </lineage>
</organism>
<keyword evidence="4" id="KW-0411">Iron-sulfur</keyword>
<dbReference type="PANTHER" id="PTHR10359:SF19">
    <property type="entry name" value="DNA REPAIR GLYCOSYLASE MJ1434-RELATED"/>
    <property type="match status" value="1"/>
</dbReference>
<evidence type="ECO:0000313" key="7">
    <source>
        <dbReference type="Proteomes" id="UP000324781"/>
    </source>
</evidence>
<keyword evidence="1" id="KW-0004">4Fe-4S</keyword>
<name>A0A1M6C777_9FIRM</name>
<dbReference type="GO" id="GO:0006284">
    <property type="term" value="P:base-excision repair"/>
    <property type="evidence" value="ECO:0007669"/>
    <property type="project" value="InterPro"/>
</dbReference>
<keyword evidence="2" id="KW-0479">Metal-binding</keyword>
<protein>
    <submittedName>
        <fullName evidence="6">DNA-3-methyladenine glycosylase III</fullName>
    </submittedName>
</protein>
<dbReference type="SMART" id="SM00478">
    <property type="entry name" value="ENDO3c"/>
    <property type="match status" value="1"/>
</dbReference>
<dbReference type="InterPro" id="IPR003265">
    <property type="entry name" value="HhH-GPD_domain"/>
</dbReference>
<keyword evidence="7" id="KW-1185">Reference proteome</keyword>
<evidence type="ECO:0000256" key="1">
    <source>
        <dbReference type="ARBA" id="ARBA00022485"/>
    </source>
</evidence>
<evidence type="ECO:0000256" key="4">
    <source>
        <dbReference type="ARBA" id="ARBA00023014"/>
    </source>
</evidence>